<feature type="chain" id="PRO_5034134112" description="Protein CPL1-like domain-containing protein" evidence="1">
    <location>
        <begin position="24"/>
        <end position="231"/>
    </location>
</feature>
<comment type="caution">
    <text evidence="3">The sequence shown here is derived from an EMBL/GenBank/DDBJ whole genome shotgun (WGS) entry which is preliminary data.</text>
</comment>
<keyword evidence="1" id="KW-0732">Signal</keyword>
<protein>
    <recommendedName>
        <fullName evidence="2">Protein CPL1-like domain-containing protein</fullName>
    </recommendedName>
</protein>
<feature type="signal peptide" evidence="1">
    <location>
        <begin position="1"/>
        <end position="23"/>
    </location>
</feature>
<evidence type="ECO:0000313" key="3">
    <source>
        <dbReference type="EMBL" id="KAF5390260.1"/>
    </source>
</evidence>
<organism evidence="3 4">
    <name type="scientific">Collybiopsis confluens</name>
    <dbReference type="NCBI Taxonomy" id="2823264"/>
    <lineage>
        <taxon>Eukaryota</taxon>
        <taxon>Fungi</taxon>
        <taxon>Dikarya</taxon>
        <taxon>Basidiomycota</taxon>
        <taxon>Agaricomycotina</taxon>
        <taxon>Agaricomycetes</taxon>
        <taxon>Agaricomycetidae</taxon>
        <taxon>Agaricales</taxon>
        <taxon>Marasmiineae</taxon>
        <taxon>Omphalotaceae</taxon>
        <taxon>Collybiopsis</taxon>
    </lineage>
</organism>
<name>A0A8H5MDB3_9AGAR</name>
<dbReference type="Pfam" id="PF21671">
    <property type="entry name" value="CPL1-like"/>
    <property type="match status" value="1"/>
</dbReference>
<keyword evidence="4" id="KW-1185">Reference proteome</keyword>
<reference evidence="3 4" key="1">
    <citation type="journal article" date="2020" name="ISME J.">
        <title>Uncovering the hidden diversity of litter-decomposition mechanisms in mushroom-forming fungi.</title>
        <authorList>
            <person name="Floudas D."/>
            <person name="Bentzer J."/>
            <person name="Ahren D."/>
            <person name="Johansson T."/>
            <person name="Persson P."/>
            <person name="Tunlid A."/>
        </authorList>
    </citation>
    <scope>NUCLEOTIDE SEQUENCE [LARGE SCALE GENOMIC DNA]</scope>
    <source>
        <strain evidence="3 4">CBS 406.79</strain>
    </source>
</reference>
<dbReference type="InterPro" id="IPR038955">
    <property type="entry name" value="PriA/CPL1_fungi"/>
</dbReference>
<gene>
    <name evidence="3" type="ORF">D9757_002914</name>
</gene>
<proteinExistence type="predicted"/>
<dbReference type="InterPro" id="IPR048661">
    <property type="entry name" value="CPL1-like"/>
</dbReference>
<dbReference type="OrthoDB" id="439917at2759"/>
<accession>A0A8H5MDB3</accession>
<evidence type="ECO:0000259" key="2">
    <source>
        <dbReference type="Pfam" id="PF21671"/>
    </source>
</evidence>
<dbReference type="PANTHER" id="PTHR35192:SF2">
    <property type="entry name" value="APPLE DOMAIN-CONTAINING PROTEIN"/>
    <property type="match status" value="1"/>
</dbReference>
<dbReference type="EMBL" id="JAACJN010000016">
    <property type="protein sequence ID" value="KAF5390260.1"/>
    <property type="molecule type" value="Genomic_DNA"/>
</dbReference>
<feature type="domain" description="Protein CPL1-like" evidence="2">
    <location>
        <begin position="170"/>
        <end position="229"/>
    </location>
</feature>
<evidence type="ECO:0000256" key="1">
    <source>
        <dbReference type="SAM" id="SignalP"/>
    </source>
</evidence>
<dbReference type="PANTHER" id="PTHR35192">
    <property type="entry name" value="PROTEIN, PUTATIVE-RELATED"/>
    <property type="match status" value="1"/>
</dbReference>
<dbReference type="AlphaFoldDB" id="A0A8H5MDB3"/>
<evidence type="ECO:0000313" key="4">
    <source>
        <dbReference type="Proteomes" id="UP000518752"/>
    </source>
</evidence>
<dbReference type="Proteomes" id="UP000518752">
    <property type="component" value="Unassembled WGS sequence"/>
</dbReference>
<sequence>MAFIKRVFTLAFVALAVAPFASANYPSKTASQSCSKSEFYYGKKECCLPSGGPPKTPTPPSGKSCPVGNSKDSYWYWHTGKGCCVPSHPQPPSNPTPPQCNYGHGWQESLQCCTPSTPSKPTYTPKPSVKPGYPGYGHSGWKRSHLSRSAPACPNGLDACLIPGLSSGDYECLDTSVELESCGGCAFLGQGQDCSAIKGVWNVGCESGSCRVYSCTAGYKISADGSSCIAI</sequence>